<feature type="chain" id="PRO_5011493972" description="LTD domain-containing protein" evidence="1">
    <location>
        <begin position="37"/>
        <end position="1010"/>
    </location>
</feature>
<dbReference type="PROSITE" id="PS51841">
    <property type="entry name" value="LTD"/>
    <property type="match status" value="1"/>
</dbReference>
<dbReference type="Pfam" id="PF03372">
    <property type="entry name" value="Exo_endo_phos"/>
    <property type="match status" value="1"/>
</dbReference>
<dbReference type="GO" id="GO:0003824">
    <property type="term" value="F:catalytic activity"/>
    <property type="evidence" value="ECO:0007669"/>
    <property type="project" value="InterPro"/>
</dbReference>
<dbReference type="InterPro" id="IPR047971">
    <property type="entry name" value="ExeM-like"/>
</dbReference>
<dbReference type="EMBL" id="FPBO01000043">
    <property type="protein sequence ID" value="SFV14603.1"/>
    <property type="molecule type" value="Genomic_DNA"/>
</dbReference>
<name>A0A1I7LY38_9BURK</name>
<dbReference type="Pfam" id="PF00932">
    <property type="entry name" value="LTD"/>
    <property type="match status" value="1"/>
</dbReference>
<dbReference type="SUPFAM" id="SSF74853">
    <property type="entry name" value="Lamin A/C globular tail domain"/>
    <property type="match status" value="1"/>
</dbReference>
<evidence type="ECO:0000313" key="3">
    <source>
        <dbReference type="EMBL" id="SFV14603.1"/>
    </source>
</evidence>
<keyword evidence="4" id="KW-1185">Reference proteome</keyword>
<reference evidence="4" key="1">
    <citation type="submission" date="2016-10" db="EMBL/GenBank/DDBJ databases">
        <authorList>
            <person name="Varghese N."/>
            <person name="Submissions S."/>
        </authorList>
    </citation>
    <scope>NUCLEOTIDE SEQUENCE [LARGE SCALE GENOMIC DNA]</scope>
    <source>
        <strain evidence="4">CGMCC 1.11014</strain>
    </source>
</reference>
<dbReference type="SUPFAM" id="SSF56219">
    <property type="entry name" value="DNase I-like"/>
    <property type="match status" value="1"/>
</dbReference>
<gene>
    <name evidence="3" type="ORF">SAMN05216552_10433</name>
</gene>
<dbReference type="CDD" id="cd10283">
    <property type="entry name" value="MnuA_DNase1-like"/>
    <property type="match status" value="1"/>
</dbReference>
<dbReference type="Gene3D" id="2.60.40.1260">
    <property type="entry name" value="Lamin Tail domain"/>
    <property type="match status" value="1"/>
</dbReference>
<proteinExistence type="predicted"/>
<dbReference type="AlphaFoldDB" id="A0A1I7LY38"/>
<dbReference type="OrthoDB" id="9800417at2"/>
<dbReference type="InterPro" id="IPR005135">
    <property type="entry name" value="Endo/exonuclease/phosphatase"/>
</dbReference>
<evidence type="ECO:0000313" key="4">
    <source>
        <dbReference type="Proteomes" id="UP000199391"/>
    </source>
</evidence>
<dbReference type="InterPro" id="IPR036415">
    <property type="entry name" value="Lamin_tail_dom_sf"/>
</dbReference>
<organism evidence="3 4">
    <name type="scientific">Pseudoduganella namucuonensis</name>
    <dbReference type="NCBI Taxonomy" id="1035707"/>
    <lineage>
        <taxon>Bacteria</taxon>
        <taxon>Pseudomonadati</taxon>
        <taxon>Pseudomonadota</taxon>
        <taxon>Betaproteobacteria</taxon>
        <taxon>Burkholderiales</taxon>
        <taxon>Oxalobacteraceae</taxon>
        <taxon>Telluria group</taxon>
        <taxon>Pseudoduganella</taxon>
    </lineage>
</organism>
<accession>A0A1I7LY38</accession>
<dbReference type="STRING" id="1035707.SAMN05216552_10433"/>
<feature type="domain" description="LTD" evidence="2">
    <location>
        <begin position="28"/>
        <end position="167"/>
    </location>
</feature>
<dbReference type="InterPro" id="IPR001322">
    <property type="entry name" value="Lamin_tail_dom"/>
</dbReference>
<keyword evidence="1" id="KW-0732">Signal</keyword>
<dbReference type="InterPro" id="IPR036691">
    <property type="entry name" value="Endo/exonu/phosph_ase_sf"/>
</dbReference>
<sequence length="1010" mass="102525">MKNTRSPSSSDRAAASPGRLTVLAALLASLSAPALAASDIVISQVYGAGGNGSGATAATLKHDFIELFNRGAAPVSLNGWSVQYASSAGTTWQVTPLTNVTLQPGQYYLVQEAAGAGGTATTVTADKVGTIPMAAGAAKVALSNSTTALTGGTPTGGAVMDFVGYGNANFYEGTGAAPTLGNLLSAYRNNDGCDDSDNNANDFGAAVPAPRNTATALRVCGQTQNKPIVPTCPATLALAQGYAGAAALSATDADGGVNAATILGGAVAGIALVDFTAATEAGGVATASLAATSSLAVGDYPLTIQFSNDQQQTATCPLTVKVSGLAAVTRTIPQIQGAGPASPDNGTVQTAEGVVTLKVGNGFFMQDAAGDGDPATSDGIFVFTSSAPANVQLGDKARVTGTVFEYTPTNATRSYTEFKDVTAVVPMSAGHAVTPANVAPGAALAPLEGMLVRFTQPLTVNQAEYLGDRGELTLASGRLEIPTNRHPARTPEAYALAAANAAGVIVLDDGVFTTPAVVPYIGQDGTVRVGDTVTDLTGVIDYGAIGGGGAAFKLQPVSAPVFSRSNPREAAPVLAAGNVKVASANVLNFFTTFTNGRNVEGQTGQGCKIGATTSASNCRGADNLDEFVKQRDKIVAGLKALDADVVGLMEIQNNGDYALSYLTNALNAAIGANVYAIVPAPAATGTDAIRVAMMYKPARVTLVGGALSDGDGVNNRPPMAQTFQAANGEKFSLIVNHLKSKGSCPSGTGADADQGDSQGCWNATRIQQANRLVNSFVPQVVAAAGDPDVLLIGDMNSYGMEDPIAAITGAGYVNQLERHIRPQGTPYSYVFGGTSGYLDHALASASLSPQVAGAAEWHVNADEPTVLDYNTDGKNDNAKSLYNASAYRNSDHDPVVVSLNLQPKYVELTASVKLAAQGLAFNRATQKFTGNLYVTNTSGAALSGPFQLKLDGLTSGVTLDNASGSFGGAPYITAAGATLAPGATLTVPLVFTNPSKGAINYTARFYRGAF</sequence>
<dbReference type="Proteomes" id="UP000199391">
    <property type="component" value="Unassembled WGS sequence"/>
</dbReference>
<dbReference type="PANTHER" id="PTHR42834:SF1">
    <property type="entry name" value="ENDONUCLEASE_EXONUCLEASE_PHOSPHATASE FAMILY PROTEIN (AFU_ORTHOLOGUE AFUA_3G09210)"/>
    <property type="match status" value="1"/>
</dbReference>
<protein>
    <recommendedName>
        <fullName evidence="2">LTD domain-containing protein</fullName>
    </recommendedName>
</protein>
<dbReference type="RefSeq" id="WP_093559915.1">
    <property type="nucleotide sequence ID" value="NZ_FPBO01000043.1"/>
</dbReference>
<dbReference type="PANTHER" id="PTHR42834">
    <property type="entry name" value="ENDONUCLEASE/EXONUCLEASE/PHOSPHATASE FAMILY PROTEIN (AFU_ORTHOLOGUE AFUA_3G09210)"/>
    <property type="match status" value="1"/>
</dbReference>
<evidence type="ECO:0000259" key="2">
    <source>
        <dbReference type="PROSITE" id="PS51841"/>
    </source>
</evidence>
<evidence type="ECO:0000256" key="1">
    <source>
        <dbReference type="SAM" id="SignalP"/>
    </source>
</evidence>
<dbReference type="Gene3D" id="3.60.10.10">
    <property type="entry name" value="Endonuclease/exonuclease/phosphatase"/>
    <property type="match status" value="1"/>
</dbReference>
<feature type="signal peptide" evidence="1">
    <location>
        <begin position="1"/>
        <end position="36"/>
    </location>
</feature>
<dbReference type="CDD" id="cd04486">
    <property type="entry name" value="YhcR_OBF_like"/>
    <property type="match status" value="1"/>
</dbReference>
<dbReference type="NCBIfam" id="NF033681">
    <property type="entry name" value="ExeM_NucH_DNase"/>
    <property type="match status" value="1"/>
</dbReference>